<accession>A0A0A9DW50</accession>
<name>A0A0A9DW50_ARUDO</name>
<proteinExistence type="predicted"/>
<sequence>MIIAGTNSCPVDTTCKRYDGRGRKKIKKIETSMNVYKFKQQLYCRTTVCKMPKMTTRLINKQCGEMPGLLGN</sequence>
<reference evidence="1" key="1">
    <citation type="submission" date="2014-09" db="EMBL/GenBank/DDBJ databases">
        <authorList>
            <person name="Magalhaes I.L.F."/>
            <person name="Oliveira U."/>
            <person name="Santos F.R."/>
            <person name="Vidigal T.H.D.A."/>
            <person name="Brescovit A.D."/>
            <person name="Santos A.J."/>
        </authorList>
    </citation>
    <scope>NUCLEOTIDE SEQUENCE</scope>
    <source>
        <tissue evidence="1">Shoot tissue taken approximately 20 cm above the soil surface</tissue>
    </source>
</reference>
<organism evidence="1">
    <name type="scientific">Arundo donax</name>
    <name type="common">Giant reed</name>
    <name type="synonym">Donax arundinaceus</name>
    <dbReference type="NCBI Taxonomy" id="35708"/>
    <lineage>
        <taxon>Eukaryota</taxon>
        <taxon>Viridiplantae</taxon>
        <taxon>Streptophyta</taxon>
        <taxon>Embryophyta</taxon>
        <taxon>Tracheophyta</taxon>
        <taxon>Spermatophyta</taxon>
        <taxon>Magnoliopsida</taxon>
        <taxon>Liliopsida</taxon>
        <taxon>Poales</taxon>
        <taxon>Poaceae</taxon>
        <taxon>PACMAD clade</taxon>
        <taxon>Arundinoideae</taxon>
        <taxon>Arundineae</taxon>
        <taxon>Arundo</taxon>
    </lineage>
</organism>
<dbReference type="EMBL" id="GBRH01209908">
    <property type="protein sequence ID" value="JAD87987.1"/>
    <property type="molecule type" value="Transcribed_RNA"/>
</dbReference>
<reference evidence="1" key="2">
    <citation type="journal article" date="2015" name="Data Brief">
        <title>Shoot transcriptome of the giant reed, Arundo donax.</title>
        <authorList>
            <person name="Barrero R.A."/>
            <person name="Guerrero F.D."/>
            <person name="Moolhuijzen P."/>
            <person name="Goolsby J.A."/>
            <person name="Tidwell J."/>
            <person name="Bellgard S.E."/>
            <person name="Bellgard M.I."/>
        </authorList>
    </citation>
    <scope>NUCLEOTIDE SEQUENCE</scope>
    <source>
        <tissue evidence="1">Shoot tissue taken approximately 20 cm above the soil surface</tissue>
    </source>
</reference>
<dbReference type="AlphaFoldDB" id="A0A0A9DW50"/>
<protein>
    <submittedName>
        <fullName evidence="1">Uncharacterized protein</fullName>
    </submittedName>
</protein>
<evidence type="ECO:0000313" key="1">
    <source>
        <dbReference type="EMBL" id="JAD87987.1"/>
    </source>
</evidence>